<organism evidence="2 3">
    <name type="scientific">Mikania micrantha</name>
    <name type="common">bitter vine</name>
    <dbReference type="NCBI Taxonomy" id="192012"/>
    <lineage>
        <taxon>Eukaryota</taxon>
        <taxon>Viridiplantae</taxon>
        <taxon>Streptophyta</taxon>
        <taxon>Embryophyta</taxon>
        <taxon>Tracheophyta</taxon>
        <taxon>Spermatophyta</taxon>
        <taxon>Magnoliopsida</taxon>
        <taxon>eudicotyledons</taxon>
        <taxon>Gunneridae</taxon>
        <taxon>Pentapetalae</taxon>
        <taxon>asterids</taxon>
        <taxon>campanulids</taxon>
        <taxon>Asterales</taxon>
        <taxon>Asteraceae</taxon>
        <taxon>Asteroideae</taxon>
        <taxon>Heliantheae alliance</taxon>
        <taxon>Eupatorieae</taxon>
        <taxon>Mikania</taxon>
    </lineage>
</organism>
<evidence type="ECO:0000313" key="3">
    <source>
        <dbReference type="Proteomes" id="UP000326396"/>
    </source>
</evidence>
<feature type="region of interest" description="Disordered" evidence="1">
    <location>
        <begin position="196"/>
        <end position="215"/>
    </location>
</feature>
<comment type="caution">
    <text evidence="2">The sequence shown here is derived from an EMBL/GenBank/DDBJ whole genome shotgun (WGS) entry which is preliminary data.</text>
</comment>
<reference evidence="2 3" key="1">
    <citation type="submission" date="2019-05" db="EMBL/GenBank/DDBJ databases">
        <title>Mikania micrantha, genome provides insights into the molecular mechanism of rapid growth.</title>
        <authorList>
            <person name="Liu B."/>
        </authorList>
    </citation>
    <scope>NUCLEOTIDE SEQUENCE [LARGE SCALE GENOMIC DNA]</scope>
    <source>
        <strain evidence="2">NLD-2019</strain>
        <tissue evidence="2">Leaf</tissue>
    </source>
</reference>
<dbReference type="AlphaFoldDB" id="A0A5N6NCL4"/>
<dbReference type="OrthoDB" id="1938818at2759"/>
<evidence type="ECO:0000256" key="1">
    <source>
        <dbReference type="SAM" id="MobiDB-lite"/>
    </source>
</evidence>
<accession>A0A5N6NCL4</accession>
<name>A0A5N6NCL4_9ASTR</name>
<dbReference type="Proteomes" id="UP000326396">
    <property type="component" value="Linkage Group LG2"/>
</dbReference>
<proteinExistence type="predicted"/>
<gene>
    <name evidence="2" type="ORF">E3N88_23115</name>
</gene>
<evidence type="ECO:0000313" key="2">
    <source>
        <dbReference type="EMBL" id="KAD4585514.1"/>
    </source>
</evidence>
<protein>
    <submittedName>
        <fullName evidence="2">Uncharacterized protein</fullName>
    </submittedName>
</protein>
<keyword evidence="3" id="KW-1185">Reference proteome</keyword>
<dbReference type="EMBL" id="SZYD01000012">
    <property type="protein sequence ID" value="KAD4585514.1"/>
    <property type="molecule type" value="Genomic_DNA"/>
</dbReference>
<sequence length="215" mass="24996">MEVERLCSGVSCAPVAEAFDLMVQTVVVTEKSVTWLLFLIGLIRNNADALSDLLEAEKSDEDEAEDNQPPFKKRIATRLGVFRRFPRRFLTLGPETRRYSIDDMRLAGMCPMDDPTRWEPTRPAPEGPPDVEALQRGLPSERQRILHRVERPQQTYPLREPRPTRITLEAVWETMERQSRVYRLIMAHLGIRIPDWFREPNPQQQPDGHDDEPRD</sequence>